<feature type="coiled-coil region" evidence="4">
    <location>
        <begin position="30"/>
        <end position="77"/>
    </location>
</feature>
<reference evidence="5" key="1">
    <citation type="submission" date="2022-07" db="EMBL/GenBank/DDBJ databases">
        <title>Genome Sequence of Physisporinus lineatus.</title>
        <authorList>
            <person name="Buettner E."/>
        </authorList>
    </citation>
    <scope>NUCLEOTIDE SEQUENCE</scope>
    <source>
        <strain evidence="5">VT162</strain>
    </source>
</reference>
<accession>A0AAD5V5U7</accession>
<dbReference type="GO" id="GO:0007023">
    <property type="term" value="P:post-chaperonin tubulin folding pathway"/>
    <property type="evidence" value="ECO:0007669"/>
    <property type="project" value="UniProtKB-UniRule"/>
</dbReference>
<keyword evidence="2 3" id="KW-0143">Chaperone</keyword>
<dbReference type="PANTHER" id="PTHR21500">
    <property type="entry name" value="TUBULIN-SPECIFIC CHAPERONE A"/>
    <property type="match status" value="1"/>
</dbReference>
<keyword evidence="4" id="KW-0175">Coiled coil</keyword>
<name>A0AAD5V5U7_9APHY</name>
<dbReference type="GO" id="GO:0005829">
    <property type="term" value="C:cytosol"/>
    <property type="evidence" value="ECO:0007669"/>
    <property type="project" value="TreeGrafter"/>
</dbReference>
<dbReference type="InterPro" id="IPR004226">
    <property type="entry name" value="TBCA"/>
</dbReference>
<evidence type="ECO:0000256" key="4">
    <source>
        <dbReference type="SAM" id="Coils"/>
    </source>
</evidence>
<comment type="caution">
    <text evidence="5">The sequence shown here is derived from an EMBL/GenBank/DDBJ whole genome shotgun (WGS) entry which is preliminary data.</text>
</comment>
<dbReference type="GO" id="GO:0005874">
    <property type="term" value="C:microtubule"/>
    <property type="evidence" value="ECO:0007669"/>
    <property type="project" value="UniProtKB-KW"/>
</dbReference>
<evidence type="ECO:0000256" key="1">
    <source>
        <dbReference type="ARBA" id="ARBA00006806"/>
    </source>
</evidence>
<dbReference type="SUPFAM" id="SSF46988">
    <property type="entry name" value="Tubulin chaperone cofactor A"/>
    <property type="match status" value="1"/>
</dbReference>
<evidence type="ECO:0000256" key="3">
    <source>
        <dbReference type="RuleBase" id="RU364030"/>
    </source>
</evidence>
<dbReference type="Gene3D" id="1.20.58.90">
    <property type="match status" value="1"/>
</dbReference>
<evidence type="ECO:0000256" key="2">
    <source>
        <dbReference type="ARBA" id="ARBA00023186"/>
    </source>
</evidence>
<dbReference type="GO" id="GO:0007021">
    <property type="term" value="P:tubulin complex assembly"/>
    <property type="evidence" value="ECO:0007669"/>
    <property type="project" value="UniProtKB-UniRule"/>
</dbReference>
<dbReference type="Pfam" id="PF02970">
    <property type="entry name" value="TBCA"/>
    <property type="match status" value="1"/>
</dbReference>
<comment type="similarity">
    <text evidence="1 3">Belongs to the TBCA family.</text>
</comment>
<keyword evidence="3" id="KW-0493">Microtubule</keyword>
<dbReference type="GO" id="GO:0048487">
    <property type="term" value="F:beta-tubulin binding"/>
    <property type="evidence" value="ECO:0007669"/>
    <property type="project" value="InterPro"/>
</dbReference>
<proteinExistence type="inferred from homology"/>
<organism evidence="5 6">
    <name type="scientific">Meripilus lineatus</name>
    <dbReference type="NCBI Taxonomy" id="2056292"/>
    <lineage>
        <taxon>Eukaryota</taxon>
        <taxon>Fungi</taxon>
        <taxon>Dikarya</taxon>
        <taxon>Basidiomycota</taxon>
        <taxon>Agaricomycotina</taxon>
        <taxon>Agaricomycetes</taxon>
        <taxon>Polyporales</taxon>
        <taxon>Meripilaceae</taxon>
        <taxon>Meripilus</taxon>
    </lineage>
</organism>
<dbReference type="EMBL" id="JANAWD010000101">
    <property type="protein sequence ID" value="KAJ3487113.1"/>
    <property type="molecule type" value="Genomic_DNA"/>
</dbReference>
<evidence type="ECO:0000313" key="6">
    <source>
        <dbReference type="Proteomes" id="UP001212997"/>
    </source>
</evidence>
<dbReference type="InterPro" id="IPR036126">
    <property type="entry name" value="TBCA_sf"/>
</dbReference>
<dbReference type="PANTHER" id="PTHR21500:SF0">
    <property type="entry name" value="TUBULIN-SPECIFIC CHAPERONE A"/>
    <property type="match status" value="1"/>
</dbReference>
<protein>
    <recommendedName>
        <fullName evidence="3">Tubulin-specific chaperone A</fullName>
    </recommendedName>
</protein>
<dbReference type="Proteomes" id="UP001212997">
    <property type="component" value="Unassembled WGS sequence"/>
</dbReference>
<gene>
    <name evidence="5" type="ORF">NLI96_g3748</name>
</gene>
<keyword evidence="6" id="KW-1185">Reference proteome</keyword>
<keyword evidence="3" id="KW-0206">Cytoskeleton</keyword>
<comment type="subcellular location">
    <subcellularLocation>
        <location evidence="3">Cytoplasm</location>
        <location evidence="3">Cytoskeleton</location>
    </subcellularLocation>
</comment>
<keyword evidence="3" id="KW-0963">Cytoplasm</keyword>
<comment type="subunit">
    <text evidence="3">Supercomplex made of cofactors A to E. Cofactors A and D function by capturing and stabilizing tubulin in a quasi-native conformation. Cofactor E binds to the cofactor D-tubulin complex; interaction with cofactor C then causes the release of tubulin polypeptides that are committed to the native state.</text>
</comment>
<sequence>MTQKASDTAAIIRRQLKIKTGVAQRLWKENRSYQKEEEDLTRKLDKFLADAAEDWDIKNTRNMLEESRKLIADTSKRLGNAVQDLREYIIGVERDSNLDTGDDELAKAKGVLEEVSV</sequence>
<dbReference type="AlphaFoldDB" id="A0AAD5V5U7"/>
<evidence type="ECO:0000313" key="5">
    <source>
        <dbReference type="EMBL" id="KAJ3487113.1"/>
    </source>
</evidence>